<evidence type="ECO:0000256" key="1">
    <source>
        <dbReference type="SAM" id="Phobius"/>
    </source>
</evidence>
<name>A0ABX8SE05_9ACTN</name>
<accession>A0ABX8SE05</accession>
<dbReference type="RefSeq" id="WP_157079986.1">
    <property type="nucleotide sequence ID" value="NZ_CBCRUZ010000014.1"/>
</dbReference>
<feature type="transmembrane region" description="Helical" evidence="1">
    <location>
        <begin position="12"/>
        <end position="30"/>
    </location>
</feature>
<protein>
    <submittedName>
        <fullName evidence="2">Uncharacterized protein</fullName>
    </submittedName>
</protein>
<dbReference type="EMBL" id="CP079105">
    <property type="protein sequence ID" value="QXQ14855.1"/>
    <property type="molecule type" value="Genomic_DNA"/>
</dbReference>
<sequence>MTTSYPRGTTARPAAFLALLVAATVVFHLLGRHDAALVAAFWTAAWGYITWAMWREDQR</sequence>
<organism evidence="2 3">
    <name type="scientific">Skermania pinensis</name>
    <dbReference type="NCBI Taxonomy" id="39122"/>
    <lineage>
        <taxon>Bacteria</taxon>
        <taxon>Bacillati</taxon>
        <taxon>Actinomycetota</taxon>
        <taxon>Actinomycetes</taxon>
        <taxon>Mycobacteriales</taxon>
        <taxon>Gordoniaceae</taxon>
        <taxon>Skermania</taxon>
    </lineage>
</organism>
<dbReference type="Proteomes" id="UP000887023">
    <property type="component" value="Chromosome"/>
</dbReference>
<evidence type="ECO:0000313" key="3">
    <source>
        <dbReference type="Proteomes" id="UP000887023"/>
    </source>
</evidence>
<proteinExistence type="predicted"/>
<keyword evidence="1" id="KW-0472">Membrane</keyword>
<keyword evidence="1" id="KW-0812">Transmembrane</keyword>
<keyword evidence="3" id="KW-1185">Reference proteome</keyword>
<feature type="transmembrane region" description="Helical" evidence="1">
    <location>
        <begin position="36"/>
        <end position="54"/>
    </location>
</feature>
<gene>
    <name evidence="2" type="ORF">KV203_05590</name>
</gene>
<evidence type="ECO:0000313" key="2">
    <source>
        <dbReference type="EMBL" id="QXQ14855.1"/>
    </source>
</evidence>
<reference evidence="2" key="1">
    <citation type="submission" date="2021-07" db="EMBL/GenBank/DDBJ databases">
        <title>Candidatus Kaistella beijingensis sp. nov. isolated from a municipal wastewater treatment plant is involved in sludge foaming.</title>
        <authorList>
            <person name="Song Y."/>
            <person name="Liu S.-J."/>
        </authorList>
    </citation>
    <scope>NUCLEOTIDE SEQUENCE</scope>
    <source>
        <strain evidence="2">DSM 43998</strain>
    </source>
</reference>
<keyword evidence="1" id="KW-1133">Transmembrane helix</keyword>